<evidence type="ECO:0000256" key="7">
    <source>
        <dbReference type="ARBA" id="ARBA00022723"/>
    </source>
</evidence>
<evidence type="ECO:0000256" key="1">
    <source>
        <dbReference type="ARBA" id="ARBA00004496"/>
    </source>
</evidence>
<keyword evidence="9 12" id="KW-0408">Iron</keyword>
<dbReference type="GO" id="GO:0005737">
    <property type="term" value="C:cytoplasm"/>
    <property type="evidence" value="ECO:0007669"/>
    <property type="project" value="UniProtKB-SubCell"/>
</dbReference>
<dbReference type="EMBL" id="KB007934">
    <property type="protein sequence ID" value="ELR19172.1"/>
    <property type="molecule type" value="Genomic_DNA"/>
</dbReference>
<evidence type="ECO:0000256" key="10">
    <source>
        <dbReference type="ARBA" id="ARBA00029668"/>
    </source>
</evidence>
<accession>L8H1U0</accession>
<name>L8H1U0_ACACF</name>
<dbReference type="UniPathway" id="UPA00111">
    <property type="reaction ID" value="UER00527"/>
</dbReference>
<dbReference type="VEuPathDB" id="AmoebaDB:ACA1_031960"/>
<proteinExistence type="inferred from homology"/>
<evidence type="ECO:0000256" key="4">
    <source>
        <dbReference type="ARBA" id="ARBA00011919"/>
    </source>
</evidence>
<comment type="pathway">
    <text evidence="2 13">Polyol metabolism; myo-inositol degradation into D-glucuronate; D-glucuronate from myo-inositol: step 1/1.</text>
</comment>
<keyword evidence="6 13" id="KW-0963">Cytoplasm</keyword>
<comment type="cofactor">
    <cofactor evidence="12 13">
        <name>Fe cation</name>
        <dbReference type="ChEBI" id="CHEBI:24875"/>
    </cofactor>
    <text evidence="12 13">Binds 2 iron ions per subunit.</text>
</comment>
<keyword evidence="8 13" id="KW-0560">Oxidoreductase</keyword>
<feature type="binding site" evidence="12">
    <location>
        <position position="131"/>
    </location>
    <ligand>
        <name>Fe cation</name>
        <dbReference type="ChEBI" id="CHEBI:24875"/>
        <label>1</label>
    </ligand>
</feature>
<organism evidence="14 15">
    <name type="scientific">Acanthamoeba castellanii (strain ATCC 30010 / Neff)</name>
    <dbReference type="NCBI Taxonomy" id="1257118"/>
    <lineage>
        <taxon>Eukaryota</taxon>
        <taxon>Amoebozoa</taxon>
        <taxon>Discosea</taxon>
        <taxon>Longamoebia</taxon>
        <taxon>Centramoebida</taxon>
        <taxon>Acanthamoebidae</taxon>
        <taxon>Acanthamoeba</taxon>
    </lineage>
</organism>
<dbReference type="STRING" id="1257118.L8H1U0"/>
<keyword evidence="7 12" id="KW-0479">Metal-binding</keyword>
<evidence type="ECO:0000313" key="14">
    <source>
        <dbReference type="EMBL" id="ELR19172.1"/>
    </source>
</evidence>
<comment type="similarity">
    <text evidence="3 13">Belongs to the myo-inositol oxygenase family.</text>
</comment>
<comment type="catalytic activity">
    <reaction evidence="11 13">
        <text>myo-inositol + O2 = D-glucuronate + H2O + H(+)</text>
        <dbReference type="Rhea" id="RHEA:23696"/>
        <dbReference type="ChEBI" id="CHEBI:15377"/>
        <dbReference type="ChEBI" id="CHEBI:15378"/>
        <dbReference type="ChEBI" id="CHEBI:15379"/>
        <dbReference type="ChEBI" id="CHEBI:17268"/>
        <dbReference type="ChEBI" id="CHEBI:58720"/>
        <dbReference type="EC" id="1.13.99.1"/>
    </reaction>
</comment>
<evidence type="ECO:0000256" key="8">
    <source>
        <dbReference type="ARBA" id="ARBA00023002"/>
    </source>
</evidence>
<reference evidence="14 15" key="1">
    <citation type="journal article" date="2013" name="Genome Biol.">
        <title>Genome of Acanthamoeba castellanii highlights extensive lateral gene transfer and early evolution of tyrosine kinase signaling.</title>
        <authorList>
            <person name="Clarke M."/>
            <person name="Lohan A.J."/>
            <person name="Liu B."/>
            <person name="Lagkouvardos I."/>
            <person name="Roy S."/>
            <person name="Zafar N."/>
            <person name="Bertelli C."/>
            <person name="Schilde C."/>
            <person name="Kianianmomeni A."/>
            <person name="Burglin T.R."/>
            <person name="Frech C."/>
            <person name="Turcotte B."/>
            <person name="Kopec K.O."/>
            <person name="Synnott J.M."/>
            <person name="Choo C."/>
            <person name="Paponov I."/>
            <person name="Finkler A."/>
            <person name="Soon Heng Tan C."/>
            <person name="Hutchins A.P."/>
            <person name="Weinmeier T."/>
            <person name="Rattei T."/>
            <person name="Chu J.S."/>
            <person name="Gimenez G."/>
            <person name="Irimia M."/>
            <person name="Rigden D.J."/>
            <person name="Fitzpatrick D.A."/>
            <person name="Lorenzo-Morales J."/>
            <person name="Bateman A."/>
            <person name="Chiu C.H."/>
            <person name="Tang P."/>
            <person name="Hegemann P."/>
            <person name="Fromm H."/>
            <person name="Raoult D."/>
            <person name="Greub G."/>
            <person name="Miranda-Saavedra D."/>
            <person name="Chen N."/>
            <person name="Nash P."/>
            <person name="Ginger M.L."/>
            <person name="Horn M."/>
            <person name="Schaap P."/>
            <person name="Caler L."/>
            <person name="Loftus B."/>
        </authorList>
    </citation>
    <scope>NUCLEOTIDE SEQUENCE [LARGE SCALE GENOMIC DNA]</scope>
    <source>
        <strain evidence="14 15">Neff</strain>
    </source>
</reference>
<dbReference type="GO" id="GO:0050113">
    <property type="term" value="F:inositol oxygenase activity"/>
    <property type="evidence" value="ECO:0007669"/>
    <property type="project" value="UniProtKB-UniRule"/>
</dbReference>
<gene>
    <name evidence="14" type="ORF">ACA1_031960</name>
</gene>
<evidence type="ECO:0000256" key="6">
    <source>
        <dbReference type="ARBA" id="ARBA00022490"/>
    </source>
</evidence>
<keyword evidence="15" id="KW-1185">Reference proteome</keyword>
<dbReference type="KEGG" id="acan:ACA1_031960"/>
<evidence type="ECO:0000256" key="11">
    <source>
        <dbReference type="ARBA" id="ARBA00048271"/>
    </source>
</evidence>
<evidence type="ECO:0000256" key="9">
    <source>
        <dbReference type="ARBA" id="ARBA00023004"/>
    </source>
</evidence>
<comment type="subcellular location">
    <subcellularLocation>
        <location evidence="1 13">Cytoplasm</location>
    </subcellularLocation>
</comment>
<dbReference type="GeneID" id="14919976"/>
<evidence type="ECO:0000256" key="2">
    <source>
        <dbReference type="ARBA" id="ARBA00005167"/>
    </source>
</evidence>
<dbReference type="InterPro" id="IPR007828">
    <property type="entry name" value="Inositol_oxygenase"/>
</dbReference>
<dbReference type="Pfam" id="PF05153">
    <property type="entry name" value="MIOX"/>
    <property type="match status" value="1"/>
</dbReference>
<dbReference type="SUPFAM" id="SSF109604">
    <property type="entry name" value="HD-domain/PDEase-like"/>
    <property type="match status" value="1"/>
</dbReference>
<evidence type="ECO:0000256" key="13">
    <source>
        <dbReference type="RuleBase" id="RU367039"/>
    </source>
</evidence>
<feature type="binding site" evidence="12">
    <location>
        <position position="204"/>
    </location>
    <ligand>
        <name>Fe cation</name>
        <dbReference type="ChEBI" id="CHEBI:24875"/>
        <label>1</label>
    </ligand>
</feature>
<evidence type="ECO:0000313" key="15">
    <source>
        <dbReference type="Proteomes" id="UP000011083"/>
    </source>
</evidence>
<feature type="binding site" evidence="12">
    <location>
        <position position="132"/>
    </location>
    <ligand>
        <name>Fe cation</name>
        <dbReference type="ChEBI" id="CHEBI:24875"/>
        <label>1</label>
    </ligand>
</feature>
<evidence type="ECO:0000256" key="3">
    <source>
        <dbReference type="ARBA" id="ARBA00005286"/>
    </source>
</evidence>
<feature type="binding site" evidence="12">
    <location>
        <position position="263"/>
    </location>
    <ligand>
        <name>Fe cation</name>
        <dbReference type="ChEBI" id="CHEBI:24875"/>
        <label>1</label>
    </ligand>
</feature>
<dbReference type="PANTHER" id="PTHR12588:SF0">
    <property type="entry name" value="INOSITOL OXYGENASE"/>
    <property type="match status" value="1"/>
</dbReference>
<protein>
    <recommendedName>
        <fullName evidence="5 13">Inositol oxygenase</fullName>
        <ecNumber evidence="4 13">1.13.99.1</ecNumber>
    </recommendedName>
    <alternativeName>
        <fullName evidence="10 13">Myo-inositol oxygenase</fullName>
    </alternativeName>
</protein>
<dbReference type="OMA" id="RYNTKYG"/>
<dbReference type="RefSeq" id="XP_004341248.1">
    <property type="nucleotide sequence ID" value="XM_004341200.1"/>
</dbReference>
<dbReference type="GO" id="GO:0005506">
    <property type="term" value="F:iron ion binding"/>
    <property type="evidence" value="ECO:0007669"/>
    <property type="project" value="InterPro"/>
</dbReference>
<evidence type="ECO:0000256" key="12">
    <source>
        <dbReference type="PIRSR" id="PIRSR607828-2"/>
    </source>
</evidence>
<feature type="binding site" evidence="12">
    <location>
        <position position="230"/>
    </location>
    <ligand>
        <name>Fe cation</name>
        <dbReference type="ChEBI" id="CHEBI:24875"/>
        <label>1</label>
    </ligand>
</feature>
<dbReference type="OrthoDB" id="5151075at2759"/>
<dbReference type="Proteomes" id="UP000011083">
    <property type="component" value="Unassembled WGS sequence"/>
</dbReference>
<dbReference type="GO" id="GO:0019310">
    <property type="term" value="P:inositol catabolic process"/>
    <property type="evidence" value="ECO:0007669"/>
    <property type="project" value="UniProtKB-UniRule"/>
</dbReference>
<dbReference type="AlphaFoldDB" id="L8H1U0"/>
<sequence>MASSTQVEVPTSSLQVEPRLEEVAEVLPAQKDHDYRSYANAPQHVVRFYHENHLKQTYSFALAQKLKYGALDSGFEMGIWEAAELLNELVDESDPDTNVTHPWPSSLLSEALRVAYPGEEYDWLHLTGFIHDLGKVLGHPKMFNQPQWAVVGDTFPTGCAYASDIIFSEFFLENADANHPVYSTKYGVYEPNCGLDNVVMSWGHDEYMYQVCVGNNCTLPAPALHIIRFHSFYAHHSKEAYTHLMNEHDREMLVWLRAFQKCDLYSKVDEVIDVDKLKGYYLKAIAKYFPKTLKW</sequence>
<dbReference type="EC" id="1.13.99.1" evidence="4 13"/>
<evidence type="ECO:0000256" key="5">
    <source>
        <dbReference type="ARBA" id="ARBA00019269"/>
    </source>
</evidence>
<dbReference type="PANTHER" id="PTHR12588">
    <property type="entry name" value="MYOINOSITOL OXYGENASE"/>
    <property type="match status" value="1"/>
</dbReference>